<dbReference type="PANTHER" id="PTHR42966">
    <property type="entry name" value="N-ACETYLNEURAMINATE SYNTHASE"/>
    <property type="match status" value="1"/>
</dbReference>
<protein>
    <submittedName>
        <fullName evidence="2">NeuB family protein</fullName>
    </submittedName>
</protein>
<evidence type="ECO:0000259" key="1">
    <source>
        <dbReference type="PROSITE" id="PS50844"/>
    </source>
</evidence>
<dbReference type="InterPro" id="IPR013132">
    <property type="entry name" value="PseI/NeuA/B-like_N"/>
</dbReference>
<dbReference type="InterPro" id="IPR006190">
    <property type="entry name" value="SAF_AFP_Neu5Ac"/>
</dbReference>
<gene>
    <name evidence="2" type="ORF">NMSP_0147</name>
</gene>
<evidence type="ECO:0000313" key="3">
    <source>
        <dbReference type="Proteomes" id="UP000249949"/>
    </source>
</evidence>
<dbReference type="CDD" id="cd11615">
    <property type="entry name" value="SAF_NeuB_like"/>
    <property type="match status" value="1"/>
</dbReference>
<reference evidence="2 3" key="1">
    <citation type="journal article" date="2017" name="Environ. Microbiol.">
        <title>Genome and epigenome of a novel marine Thaumarchaeota strain suggest viral infection, phosphorothioation DNA modification and multiple restriction systems.</title>
        <authorList>
            <person name="Ahlgren N.A."/>
            <person name="Chen Y."/>
            <person name="Needham D.M."/>
            <person name="Parada A.E."/>
            <person name="Sachdeva R."/>
            <person name="Trinh V."/>
            <person name="Chen T."/>
            <person name="Fuhrman J.A."/>
        </authorList>
    </citation>
    <scope>NUCLEOTIDE SEQUENCE [LARGE SCALE GENOMIC DNA]</scope>
    <source>
        <strain evidence="2 3">SPOT01</strain>
    </source>
</reference>
<dbReference type="EMBL" id="CP021324">
    <property type="protein sequence ID" value="ARS63779.1"/>
    <property type="molecule type" value="Genomic_DNA"/>
</dbReference>
<dbReference type="InterPro" id="IPR051690">
    <property type="entry name" value="PseI-like"/>
</dbReference>
<dbReference type="Pfam" id="PF08666">
    <property type="entry name" value="SAF"/>
    <property type="match status" value="1"/>
</dbReference>
<dbReference type="InterPro" id="IPR013785">
    <property type="entry name" value="Aldolase_TIM"/>
</dbReference>
<name>A0A2Z2HLC4_9ARCH</name>
<dbReference type="GO" id="GO:0047444">
    <property type="term" value="F:N-acylneuraminate-9-phosphate synthase activity"/>
    <property type="evidence" value="ECO:0007669"/>
    <property type="project" value="TreeGrafter"/>
</dbReference>
<organism evidence="2 3">
    <name type="scientific">Candidatus Nitrosomarinus catalinensis</name>
    <dbReference type="NCBI Taxonomy" id="1898749"/>
    <lineage>
        <taxon>Archaea</taxon>
        <taxon>Nitrososphaerota</taxon>
        <taxon>Nitrososphaeria</taxon>
        <taxon>Nitrosopumilales</taxon>
        <taxon>Nitrosopumilaceae</taxon>
        <taxon>Candidatus Nitrosomarinus</taxon>
    </lineage>
</organism>
<dbReference type="AlphaFoldDB" id="A0A2Z2HLC4"/>
<dbReference type="KEGG" id="nct:NMSP_0147"/>
<sequence length="334" mass="37180">MKIRISKKIVGEDSPVFIIAEAGLNHNGDINIAKKLINTAQKCGADAIKFQTFKTENFIAKKSDYFKLFKKLELIDSEFTELSKYAKSKKIIFLSTPFSNDSVDLLSKLNVPAFKIASGDLTNLPLIKYASSKMKPMIISTGMSNMNEISDALKTIKSTKNKKIMIMHSISSYPAPTEEVNLSSINQLQKKFPYPIGFSDNGDNELVSFAAVARGAKLIEKHFTLDKKMSGPDHSISSNPKELKNLITNIRIVEKLIGSGIKSCQPSEMNTKTLARRSVTASIPIPKGVKLTLDMLSIKRPATGIEPKFFNKILGKKTTRKISMDESIRWKDIR</sequence>
<dbReference type="Gene3D" id="3.20.20.70">
    <property type="entry name" value="Aldolase class I"/>
    <property type="match status" value="1"/>
</dbReference>
<accession>A0A2Z2HLC4</accession>
<dbReference type="PANTHER" id="PTHR42966:SF1">
    <property type="entry name" value="SIALIC ACID SYNTHASE"/>
    <property type="match status" value="1"/>
</dbReference>
<dbReference type="Pfam" id="PF03102">
    <property type="entry name" value="NeuB"/>
    <property type="match status" value="1"/>
</dbReference>
<dbReference type="InterPro" id="IPR057736">
    <property type="entry name" value="SAF_PseI/NeuA/NeuB"/>
</dbReference>
<proteinExistence type="predicted"/>
<dbReference type="Proteomes" id="UP000249949">
    <property type="component" value="Chromosome"/>
</dbReference>
<feature type="domain" description="AFP-like" evidence="1">
    <location>
        <begin position="278"/>
        <end position="334"/>
    </location>
</feature>
<dbReference type="SUPFAM" id="SSF51269">
    <property type="entry name" value="AFP III-like domain"/>
    <property type="match status" value="1"/>
</dbReference>
<dbReference type="PROSITE" id="PS50844">
    <property type="entry name" value="AFP_LIKE"/>
    <property type="match status" value="1"/>
</dbReference>
<dbReference type="GeneID" id="32900649"/>
<dbReference type="GO" id="GO:0016051">
    <property type="term" value="P:carbohydrate biosynthetic process"/>
    <property type="evidence" value="ECO:0007669"/>
    <property type="project" value="InterPro"/>
</dbReference>
<evidence type="ECO:0000313" key="2">
    <source>
        <dbReference type="EMBL" id="ARS63779.1"/>
    </source>
</evidence>
<dbReference type="SMART" id="SM00858">
    <property type="entry name" value="SAF"/>
    <property type="match status" value="1"/>
</dbReference>
<dbReference type="InterPro" id="IPR013974">
    <property type="entry name" value="SAF"/>
</dbReference>
<dbReference type="InterPro" id="IPR036732">
    <property type="entry name" value="AFP_Neu5c_C_sf"/>
</dbReference>
<dbReference type="SUPFAM" id="SSF51569">
    <property type="entry name" value="Aldolase"/>
    <property type="match status" value="1"/>
</dbReference>
<dbReference type="OrthoDB" id="71219at2157"/>
<keyword evidence="3" id="KW-1185">Reference proteome</keyword>
<dbReference type="RefSeq" id="WP_086907007.1">
    <property type="nucleotide sequence ID" value="NZ_CP021324.1"/>
</dbReference>
<dbReference type="Gene3D" id="3.90.1210.10">
    <property type="entry name" value="Antifreeze-like/N-acetylneuraminic acid synthase C-terminal domain"/>
    <property type="match status" value="1"/>
</dbReference>